<protein>
    <submittedName>
        <fullName evidence="3">HlyD family efflux transporter periplasmic adaptor subunit</fullName>
    </submittedName>
</protein>
<proteinExistence type="predicted"/>
<evidence type="ECO:0000313" key="3">
    <source>
        <dbReference type="EMBL" id="XCO77022.1"/>
    </source>
</evidence>
<dbReference type="PANTHER" id="PTHR30386">
    <property type="entry name" value="MEMBRANE FUSION SUBUNIT OF EMRAB-TOLC MULTIDRUG EFFLUX PUMP"/>
    <property type="match status" value="1"/>
</dbReference>
<dbReference type="InterPro" id="IPR050739">
    <property type="entry name" value="MFP"/>
</dbReference>
<dbReference type="PRINTS" id="PR01490">
    <property type="entry name" value="RTXTOXIND"/>
</dbReference>
<dbReference type="EMBL" id="CP159925">
    <property type="protein sequence ID" value="XCO77022.1"/>
    <property type="molecule type" value="Genomic_DNA"/>
</dbReference>
<evidence type="ECO:0000256" key="2">
    <source>
        <dbReference type="SAM" id="Phobius"/>
    </source>
</evidence>
<feature type="transmembrane region" description="Helical" evidence="2">
    <location>
        <begin position="29"/>
        <end position="50"/>
    </location>
</feature>
<dbReference type="PANTHER" id="PTHR30386:SF28">
    <property type="entry name" value="EXPORTED PROTEIN"/>
    <property type="match status" value="1"/>
</dbReference>
<reference evidence="3" key="1">
    <citation type="submission" date="2024-06" db="EMBL/GenBank/DDBJ databases">
        <authorList>
            <person name="Li S."/>
        </authorList>
    </citation>
    <scope>NUCLEOTIDE SEQUENCE</scope>
    <source>
        <strain evidence="3">SR10</strain>
    </source>
</reference>
<organism evidence="3">
    <name type="scientific">Lysobacter firmicutimachus</name>
    <dbReference type="NCBI Taxonomy" id="1792846"/>
    <lineage>
        <taxon>Bacteria</taxon>
        <taxon>Pseudomonadati</taxon>
        <taxon>Pseudomonadota</taxon>
        <taxon>Gammaproteobacteria</taxon>
        <taxon>Lysobacterales</taxon>
        <taxon>Lysobacteraceae</taxon>
        <taxon>Lysobacter</taxon>
    </lineage>
</organism>
<keyword evidence="2" id="KW-1133">Transmembrane helix</keyword>
<dbReference type="Gene3D" id="2.40.50.100">
    <property type="match status" value="1"/>
</dbReference>
<keyword evidence="1" id="KW-0175">Coiled coil</keyword>
<feature type="coiled-coil region" evidence="1">
    <location>
        <begin position="157"/>
        <end position="229"/>
    </location>
</feature>
<dbReference type="RefSeq" id="WP_363800336.1">
    <property type="nucleotide sequence ID" value="NZ_CP159925.1"/>
</dbReference>
<accession>A0AAU8MXF0</accession>
<keyword evidence="2" id="KW-0812">Transmembrane</keyword>
<dbReference type="AlphaFoldDB" id="A0AAU8MXF0"/>
<evidence type="ECO:0000256" key="1">
    <source>
        <dbReference type="SAM" id="Coils"/>
    </source>
</evidence>
<sequence>MHEDLFRAEALDARRQRWLGRIGLPVSRLGTAMAALAAALLLSLVALFGFGRYTRTERAEGVLVPRDGLLAVTSPATGTLLRAAVAEGQSVRRGEALLEISTELDSPALRAGIGAAVGAGLAEQRTRLLADRDALERDRGTEQANLDQRLAASAQRIELAQAQLALRREQAAQAQRLAEQVAPLRGDKLLSDVQWQQYRDTLAEAQARVQAAQREHLDALRERADAQAERQRLPLRLSERRNRIERELADVAQDDARNEGRRRLAVLAPRDGRVSGLALVEGQAVAPGQRLLNLLPPQAPLLAELWVPDRAIGLIAPGTAVRLRYRAFPYQRYGVHGGRVVEIARGALSPEEVRARSGLRIEAPAWRVLVALDRQRIGRHALQAQMRVDAELVLERRRLYEFVFAPLATAAARDAFAEPQP</sequence>
<keyword evidence="2" id="KW-0472">Membrane</keyword>
<name>A0AAU8MXF0_9GAMM</name>
<gene>
    <name evidence="3" type="ORF">ABU614_09615</name>
</gene>